<dbReference type="InterPro" id="IPR000742">
    <property type="entry name" value="EGF"/>
</dbReference>
<gene>
    <name evidence="7" type="ORF">FH972_020040</name>
</gene>
<dbReference type="EMBL" id="CM017328">
    <property type="protein sequence ID" value="KAE8125207.1"/>
    <property type="molecule type" value="Genomic_DNA"/>
</dbReference>
<dbReference type="CDD" id="cd00054">
    <property type="entry name" value="EGF_CA"/>
    <property type="match status" value="1"/>
</dbReference>
<evidence type="ECO:0000256" key="2">
    <source>
        <dbReference type="ARBA" id="ARBA00023157"/>
    </source>
</evidence>
<dbReference type="Proteomes" id="UP000327013">
    <property type="component" value="Chromosome 8"/>
</dbReference>
<dbReference type="InterPro" id="IPR000858">
    <property type="entry name" value="S_locus_glycoprot_dom"/>
</dbReference>
<feature type="region of interest" description="Disordered" evidence="5">
    <location>
        <begin position="315"/>
        <end position="342"/>
    </location>
</feature>
<dbReference type="PANTHER" id="PTHR32444">
    <property type="entry name" value="BULB-TYPE LECTIN DOMAIN-CONTAINING PROTEIN"/>
    <property type="match status" value="1"/>
</dbReference>
<sequence length="342" mass="38014">MPPPISHGQIYVFFGFHPAFPPASPFQNPTSNNVFSVIQGRSLSCPAHRFLPHHCQRPLAAALYRHPSTCSSMLLTIIVQISDTSQPNGHRLSDSVQRHQAVNHRSTTITSQRTHLISTIWQSGPWNSRTFTGVPDMNSVYLDGFSLVDDEERTFYLTFSFLNESYLVNFVLNEQGNRQQSESNIGEDWEVGWSALKNECDVYGKCGAFGSCNSQNTPICSCLPGFEPKNTEEWNRGNWTSGCVGGHRCSVRGPITAQLLNSGNLVLQGNTTGTFLWDSFQHPFDTLMENMKISTNVTSAQPNTINHAISDCTAASETEKGKKTYSSNSHSSQRNRERKGDT</sequence>
<evidence type="ECO:0000259" key="6">
    <source>
        <dbReference type="PROSITE" id="PS50026"/>
    </source>
</evidence>
<dbReference type="GO" id="GO:0048544">
    <property type="term" value="P:recognition of pollen"/>
    <property type="evidence" value="ECO:0007669"/>
    <property type="project" value="InterPro"/>
</dbReference>
<protein>
    <recommendedName>
        <fullName evidence="6">EGF-like domain-containing protein</fullName>
    </recommendedName>
</protein>
<evidence type="ECO:0000313" key="7">
    <source>
        <dbReference type="EMBL" id="KAE8125207.1"/>
    </source>
</evidence>
<accession>A0A5N6RTJ7</accession>
<proteinExistence type="predicted"/>
<keyword evidence="2" id="KW-1015">Disulfide bond</keyword>
<organism evidence="7 8">
    <name type="scientific">Carpinus fangiana</name>
    <dbReference type="NCBI Taxonomy" id="176857"/>
    <lineage>
        <taxon>Eukaryota</taxon>
        <taxon>Viridiplantae</taxon>
        <taxon>Streptophyta</taxon>
        <taxon>Embryophyta</taxon>
        <taxon>Tracheophyta</taxon>
        <taxon>Spermatophyta</taxon>
        <taxon>Magnoliopsida</taxon>
        <taxon>eudicotyledons</taxon>
        <taxon>Gunneridae</taxon>
        <taxon>Pentapetalae</taxon>
        <taxon>rosids</taxon>
        <taxon>fabids</taxon>
        <taxon>Fagales</taxon>
        <taxon>Betulaceae</taxon>
        <taxon>Carpinus</taxon>
    </lineage>
</organism>
<evidence type="ECO:0000256" key="5">
    <source>
        <dbReference type="SAM" id="MobiDB-lite"/>
    </source>
</evidence>
<dbReference type="Pfam" id="PF01453">
    <property type="entry name" value="B_lectin"/>
    <property type="match status" value="1"/>
</dbReference>
<evidence type="ECO:0000256" key="4">
    <source>
        <dbReference type="PROSITE-ProRule" id="PRU00076"/>
    </source>
</evidence>
<dbReference type="OrthoDB" id="1934880at2759"/>
<evidence type="ECO:0000256" key="3">
    <source>
        <dbReference type="ARBA" id="ARBA00023180"/>
    </source>
</evidence>
<name>A0A5N6RTJ7_9ROSI</name>
<comment type="caution">
    <text evidence="4">Lacks conserved residue(s) required for the propagation of feature annotation.</text>
</comment>
<dbReference type="SUPFAM" id="SSF51110">
    <property type="entry name" value="alpha-D-mannose-specific plant lectins"/>
    <property type="match status" value="1"/>
</dbReference>
<dbReference type="PANTHER" id="PTHR32444:SF198">
    <property type="entry name" value="BULB-TYPE LECTIN DOMAIN-CONTAINING PROTEIN"/>
    <property type="match status" value="1"/>
</dbReference>
<reference evidence="7 8" key="1">
    <citation type="submission" date="2019-06" db="EMBL/GenBank/DDBJ databases">
        <title>A chromosomal-level reference genome of Carpinus fangiana (Coryloideae, Betulaceae).</title>
        <authorList>
            <person name="Yang X."/>
            <person name="Wang Z."/>
            <person name="Zhang L."/>
            <person name="Hao G."/>
            <person name="Liu J."/>
            <person name="Yang Y."/>
        </authorList>
    </citation>
    <scope>NUCLEOTIDE SEQUENCE [LARGE SCALE GENOMIC DNA]</scope>
    <source>
        <strain evidence="7">Cfa_2016G</strain>
        <tissue evidence="7">Leaf</tissue>
    </source>
</reference>
<evidence type="ECO:0000256" key="1">
    <source>
        <dbReference type="ARBA" id="ARBA00022729"/>
    </source>
</evidence>
<dbReference type="Pfam" id="PF00954">
    <property type="entry name" value="S_locus_glycop"/>
    <property type="match status" value="1"/>
</dbReference>
<keyword evidence="4" id="KW-0245">EGF-like domain</keyword>
<dbReference type="InterPro" id="IPR001480">
    <property type="entry name" value="Bulb-type_lectin_dom"/>
</dbReference>
<keyword evidence="1" id="KW-0732">Signal</keyword>
<evidence type="ECO:0000313" key="8">
    <source>
        <dbReference type="Proteomes" id="UP000327013"/>
    </source>
</evidence>
<dbReference type="AlphaFoldDB" id="A0A5N6RTJ7"/>
<dbReference type="InterPro" id="IPR036426">
    <property type="entry name" value="Bulb-type_lectin_dom_sf"/>
</dbReference>
<keyword evidence="8" id="KW-1185">Reference proteome</keyword>
<keyword evidence="3" id="KW-0325">Glycoprotein</keyword>
<dbReference type="PROSITE" id="PS50026">
    <property type="entry name" value="EGF_3"/>
    <property type="match status" value="1"/>
</dbReference>
<feature type="domain" description="EGF-like" evidence="6">
    <location>
        <begin position="196"/>
        <end position="232"/>
    </location>
</feature>